<dbReference type="Pfam" id="PF13193">
    <property type="entry name" value="AMP-binding_C"/>
    <property type="match status" value="1"/>
</dbReference>
<proteinExistence type="inferred from homology"/>
<name>A0A853M3A9_9MYCO</name>
<dbReference type="NCBIfam" id="TIGR01217">
    <property type="entry name" value="ac_ac_CoA_syn"/>
    <property type="match status" value="1"/>
</dbReference>
<evidence type="ECO:0000259" key="7">
    <source>
        <dbReference type="Pfam" id="PF16177"/>
    </source>
</evidence>
<evidence type="ECO:0000313" key="8">
    <source>
        <dbReference type="EMBL" id="OBJ60755.1"/>
    </source>
</evidence>
<dbReference type="InterPro" id="IPR000873">
    <property type="entry name" value="AMP-dep_synth/lig_dom"/>
</dbReference>
<sequence length="662" mass="71998">MNDAHLSIPLWTPSRELIESSNMTKFVRHVACTRGLDLTDYEALWRWSVSDLPGFWAAIWEFFGLDAISDYDQVLDSTAMPGARWFSGARVNFADRLLSAGRETDPAIVSIDESGSSTEHTRAELRAQVNALARSLSDAGVGREDVVVGYLPNCAEAVIAMLASAMLGAVWSSVGLDYSPRAVVDRFAQLRPKALVAADGYRFNGKVYQRAAAVNEIRTALNETLEFTVLISRLGTRAVPGTSEWPTVITRGRVESRMVDFDHPLWVLFSSGTTGIPKGLVHSHGGILVEMLKQLGLHWNLGQSDRVFWYTSPSWVMWNLQLSTLLLGGSIMCYDGSPAHPDSSTLWRLVSDHGVTFFGASPGYLQTSAKAGISPAKQFDLSRLLAMGSTGSPLPPDLNRWARDVVGPIPLWSMSGGTDIAGAFCGGAPTVPIWSGELSCRCLGVAVDAWNSEGEPVRGEVGELVVTKPMPSMPIRLWNDPAGQKYHDAYFSLYEDAWRQGDWVTITSRGSVVIHGRSDSTLNRNGVRMGSGEIYAAVEALPEVAEALVIGVEQPDGGYWMPLFAVLSEGATLSESLITAIRGAISRDVSPRHLPDEVVVVPGIPHTRTGKKLEIPIKRLFQGASLDAVVNPDAVDSLAFLRHFQELACVWLDGLPHSLSRD</sequence>
<feature type="domain" description="AMP-binding enzyme C-terminal" evidence="6">
    <location>
        <begin position="536"/>
        <end position="611"/>
    </location>
</feature>
<keyword evidence="2 8" id="KW-0436">Ligase</keyword>
<feature type="domain" description="Acetyl-coenzyme A synthetase N-terminal" evidence="7">
    <location>
        <begin position="41"/>
        <end position="94"/>
    </location>
</feature>
<evidence type="ECO:0000313" key="9">
    <source>
        <dbReference type="Proteomes" id="UP000093894"/>
    </source>
</evidence>
<organism evidence="8 9">
    <name type="scientific">Mycobacterium colombiense</name>
    <dbReference type="NCBI Taxonomy" id="339268"/>
    <lineage>
        <taxon>Bacteria</taxon>
        <taxon>Bacillati</taxon>
        <taxon>Actinomycetota</taxon>
        <taxon>Actinomycetes</taxon>
        <taxon>Mycobacteriales</taxon>
        <taxon>Mycobacteriaceae</taxon>
        <taxon>Mycobacterium</taxon>
        <taxon>Mycobacterium avium complex (MAC)</taxon>
    </lineage>
</organism>
<evidence type="ECO:0000259" key="6">
    <source>
        <dbReference type="Pfam" id="PF13193"/>
    </source>
</evidence>
<dbReference type="Gene3D" id="3.30.300.30">
    <property type="match status" value="1"/>
</dbReference>
<dbReference type="InterPro" id="IPR005914">
    <property type="entry name" value="Acac_CoA_synth"/>
</dbReference>
<dbReference type="Proteomes" id="UP000093894">
    <property type="component" value="Unassembled WGS sequence"/>
</dbReference>
<feature type="domain" description="AMP-dependent synthetase/ligase" evidence="5">
    <location>
        <begin position="105"/>
        <end position="469"/>
    </location>
</feature>
<dbReference type="InterPro" id="IPR025110">
    <property type="entry name" value="AMP-bd_C"/>
</dbReference>
<dbReference type="InterPro" id="IPR042099">
    <property type="entry name" value="ANL_N_sf"/>
</dbReference>
<dbReference type="Pfam" id="PF16177">
    <property type="entry name" value="ACAS_N"/>
    <property type="match status" value="1"/>
</dbReference>
<dbReference type="InterPro" id="IPR032387">
    <property type="entry name" value="ACAS_N"/>
</dbReference>
<dbReference type="NCBIfam" id="NF002937">
    <property type="entry name" value="PRK03584.1"/>
    <property type="match status" value="1"/>
</dbReference>
<dbReference type="GO" id="GO:0005524">
    <property type="term" value="F:ATP binding"/>
    <property type="evidence" value="ECO:0007669"/>
    <property type="project" value="UniProtKB-KW"/>
</dbReference>
<comment type="caution">
    <text evidence="8">The sequence shown here is derived from an EMBL/GenBank/DDBJ whole genome shotgun (WGS) entry which is preliminary data.</text>
</comment>
<evidence type="ECO:0000256" key="4">
    <source>
        <dbReference type="ARBA" id="ARBA00022840"/>
    </source>
</evidence>
<dbReference type="Pfam" id="PF00501">
    <property type="entry name" value="AMP-binding"/>
    <property type="match status" value="1"/>
</dbReference>
<dbReference type="Gene3D" id="3.40.50.12780">
    <property type="entry name" value="N-terminal domain of ligase-like"/>
    <property type="match status" value="1"/>
</dbReference>
<evidence type="ECO:0000256" key="1">
    <source>
        <dbReference type="ARBA" id="ARBA00006432"/>
    </source>
</evidence>
<dbReference type="EMBL" id="LZLG01000066">
    <property type="protein sequence ID" value="OBJ60755.1"/>
    <property type="molecule type" value="Genomic_DNA"/>
</dbReference>
<dbReference type="InterPro" id="IPR020845">
    <property type="entry name" value="AMP-binding_CS"/>
</dbReference>
<protein>
    <submittedName>
        <fullName evidence="8">Acetoacetate-CoA ligase</fullName>
    </submittedName>
</protein>
<comment type="similarity">
    <text evidence="1">Belongs to the ATP-dependent AMP-binding enzyme family.</text>
</comment>
<dbReference type="PROSITE" id="PS00455">
    <property type="entry name" value="AMP_BINDING"/>
    <property type="match status" value="1"/>
</dbReference>
<gene>
    <name evidence="8" type="ORF">A5628_06795</name>
</gene>
<reference evidence="8 9" key="1">
    <citation type="submission" date="2016-06" db="EMBL/GenBank/DDBJ databases">
        <authorList>
            <person name="Sutton G."/>
            <person name="Brinkac L."/>
            <person name="Sanka R."/>
            <person name="Adams M."/>
            <person name="Lau E."/>
            <person name="Garcia-Basteiro A."/>
            <person name="Lopez-Varela E."/>
            <person name="Palencia S."/>
        </authorList>
    </citation>
    <scope>NUCLEOTIDE SEQUENCE [LARGE SCALE GENOMIC DNA]</scope>
    <source>
        <strain evidence="8 9">1164983.0</strain>
    </source>
</reference>
<dbReference type="PANTHER" id="PTHR42921">
    <property type="entry name" value="ACETOACETYL-COA SYNTHETASE"/>
    <property type="match status" value="1"/>
</dbReference>
<keyword evidence="3" id="KW-0547">Nucleotide-binding</keyword>
<dbReference type="SUPFAM" id="SSF56801">
    <property type="entry name" value="Acetyl-CoA synthetase-like"/>
    <property type="match status" value="1"/>
</dbReference>
<evidence type="ECO:0000256" key="3">
    <source>
        <dbReference type="ARBA" id="ARBA00022741"/>
    </source>
</evidence>
<dbReference type="PANTHER" id="PTHR42921:SF1">
    <property type="entry name" value="ACETOACETYL-COA SYNTHETASE"/>
    <property type="match status" value="1"/>
</dbReference>
<dbReference type="GO" id="GO:0006629">
    <property type="term" value="P:lipid metabolic process"/>
    <property type="evidence" value="ECO:0007669"/>
    <property type="project" value="InterPro"/>
</dbReference>
<keyword evidence="4" id="KW-0067">ATP-binding</keyword>
<dbReference type="GO" id="GO:0030729">
    <property type="term" value="F:acetoacetate-CoA ligase activity"/>
    <property type="evidence" value="ECO:0007669"/>
    <property type="project" value="InterPro"/>
</dbReference>
<accession>A0A853M3A9</accession>
<evidence type="ECO:0000259" key="5">
    <source>
        <dbReference type="Pfam" id="PF00501"/>
    </source>
</evidence>
<evidence type="ECO:0000256" key="2">
    <source>
        <dbReference type="ARBA" id="ARBA00022598"/>
    </source>
</evidence>
<dbReference type="RefSeq" id="WP_065052246.1">
    <property type="nucleotide sequence ID" value="NZ_LZKW01000092.1"/>
</dbReference>
<dbReference type="AlphaFoldDB" id="A0A853M3A9"/>
<dbReference type="InterPro" id="IPR045851">
    <property type="entry name" value="AMP-bd_C_sf"/>
</dbReference>